<keyword evidence="2" id="KW-0732">Signal</keyword>
<feature type="region of interest" description="Disordered" evidence="1">
    <location>
        <begin position="27"/>
        <end position="48"/>
    </location>
</feature>
<dbReference type="PROSITE" id="PS51257">
    <property type="entry name" value="PROKAR_LIPOPROTEIN"/>
    <property type="match status" value="1"/>
</dbReference>
<dbReference type="Proteomes" id="UP001241072">
    <property type="component" value="Unassembled WGS sequence"/>
</dbReference>
<reference evidence="3 4" key="1">
    <citation type="submission" date="2023-07" db="EMBL/GenBank/DDBJ databases">
        <title>Protaetiibacter sp. nov WY-16 isolated from soil.</title>
        <authorList>
            <person name="Liu B."/>
            <person name="Wan Y."/>
        </authorList>
    </citation>
    <scope>NUCLEOTIDE SEQUENCE [LARGE SCALE GENOMIC DNA]</scope>
    <source>
        <strain evidence="3 4">WY-16</strain>
    </source>
</reference>
<gene>
    <name evidence="3" type="ORF">Q5716_11060</name>
</gene>
<evidence type="ECO:0000313" key="4">
    <source>
        <dbReference type="Proteomes" id="UP001241072"/>
    </source>
</evidence>
<comment type="caution">
    <text evidence="3">The sequence shown here is derived from an EMBL/GenBank/DDBJ whole genome shotgun (WGS) entry which is preliminary data.</text>
</comment>
<keyword evidence="4" id="KW-1185">Reference proteome</keyword>
<feature type="signal peptide" evidence="2">
    <location>
        <begin position="1"/>
        <end position="26"/>
    </location>
</feature>
<feature type="chain" id="PRO_5045919346" description="DUF3558 domain-containing protein" evidence="2">
    <location>
        <begin position="27"/>
        <end position="186"/>
    </location>
</feature>
<organism evidence="3 4">
    <name type="scientific">Antiquaquibacter soli</name>
    <dbReference type="NCBI Taxonomy" id="3064523"/>
    <lineage>
        <taxon>Bacteria</taxon>
        <taxon>Bacillati</taxon>
        <taxon>Actinomycetota</taxon>
        <taxon>Actinomycetes</taxon>
        <taxon>Micrococcales</taxon>
        <taxon>Microbacteriaceae</taxon>
        <taxon>Antiquaquibacter</taxon>
    </lineage>
</organism>
<name>A0ABT9BP04_9MICO</name>
<dbReference type="EMBL" id="JAUQUB010000002">
    <property type="protein sequence ID" value="MDO7882763.1"/>
    <property type="molecule type" value="Genomic_DNA"/>
</dbReference>
<protein>
    <recommendedName>
        <fullName evidence="5">DUF3558 domain-containing protein</fullName>
    </recommendedName>
</protein>
<accession>A0ABT9BP04</accession>
<evidence type="ECO:0000256" key="2">
    <source>
        <dbReference type="SAM" id="SignalP"/>
    </source>
</evidence>
<evidence type="ECO:0008006" key="5">
    <source>
        <dbReference type="Google" id="ProtNLM"/>
    </source>
</evidence>
<dbReference type="RefSeq" id="WP_305003195.1">
    <property type="nucleotide sequence ID" value="NZ_JAUQUB010000002.1"/>
</dbReference>
<feature type="compositionally biased region" description="Polar residues" evidence="1">
    <location>
        <begin position="36"/>
        <end position="48"/>
    </location>
</feature>
<sequence length="186" mass="18727">MRRTPLALSAVVVALLLGACSTGGTAAPDTAAPPASQSTDDAPATNSNGWTADPACADFVAQRSAAMEEAYDQRAELADIGDLPFTFATTSYGWDGDAVACVWNVFTADAAEPAAMELLVYAVEGDITYPFAANPDLTAKECATDDSAGCYVTAGGAIVVATKSAVEGTDAFASMVGGVGIQNLAG</sequence>
<proteinExistence type="predicted"/>
<evidence type="ECO:0000313" key="3">
    <source>
        <dbReference type="EMBL" id="MDO7882763.1"/>
    </source>
</evidence>
<evidence type="ECO:0000256" key="1">
    <source>
        <dbReference type="SAM" id="MobiDB-lite"/>
    </source>
</evidence>